<dbReference type="PANTHER" id="PTHR21349:SF0">
    <property type="entry name" value="LARGE RIBOSOMAL SUBUNIT PROTEIN BL21M"/>
    <property type="match status" value="1"/>
</dbReference>
<feature type="compositionally biased region" description="Acidic residues" evidence="7">
    <location>
        <begin position="78"/>
        <end position="100"/>
    </location>
</feature>
<dbReference type="NCBIfam" id="TIGR00061">
    <property type="entry name" value="L21"/>
    <property type="match status" value="1"/>
</dbReference>
<comment type="similarity">
    <text evidence="1">Belongs to the bacterial ribosomal protein bL21 family.</text>
</comment>
<gene>
    <name evidence="8" type="ORF">VitviT2T_015082</name>
</gene>
<dbReference type="HAMAP" id="MF_01363">
    <property type="entry name" value="Ribosomal_bL21"/>
    <property type="match status" value="1"/>
</dbReference>
<name>A0ABY9CMY2_VITVI</name>
<dbReference type="InterPro" id="IPR028909">
    <property type="entry name" value="bL21-like"/>
</dbReference>
<dbReference type="SUPFAM" id="SSF141091">
    <property type="entry name" value="L21p-like"/>
    <property type="match status" value="1"/>
</dbReference>
<evidence type="ECO:0000256" key="7">
    <source>
        <dbReference type="SAM" id="MobiDB-lite"/>
    </source>
</evidence>
<dbReference type="Pfam" id="PF00829">
    <property type="entry name" value="Ribosomal_L21p"/>
    <property type="match status" value="1"/>
</dbReference>
<sequence>MANRRCLRTLTLTLTRHDSAVFSSTPFLQPPPPSSSLKTVNHQHLHTLPLPSKPSHILRIPQPTWPPHPRHFSSHSGDDEDEDEDEDEEEDDDEEMGESSDSEKVSASNRVYSAEDKERESAAIGYKVVGPLQPSDRVFKPYEPVFAVVQIGSHQFKVSNGDCIYTERLKFCEVNDRLILNRVLLIGSTSQTIVGRPTLPDVAVHAVVEEHALDAKVIIFKKKRRKNYRRTKGHRQELTRLRITDIQGIEKPEIPEVGKSEKAALKKPQKVAVAA</sequence>
<evidence type="ECO:0000256" key="4">
    <source>
        <dbReference type="ARBA" id="ARBA00022980"/>
    </source>
</evidence>
<keyword evidence="9" id="KW-1185">Reference proteome</keyword>
<keyword evidence="2" id="KW-0699">rRNA-binding</keyword>
<dbReference type="Proteomes" id="UP001227230">
    <property type="component" value="Chromosome 10"/>
</dbReference>
<evidence type="ECO:0000313" key="8">
    <source>
        <dbReference type="EMBL" id="WJZ96390.1"/>
    </source>
</evidence>
<evidence type="ECO:0000256" key="6">
    <source>
        <dbReference type="ARBA" id="ARBA00044129"/>
    </source>
</evidence>
<dbReference type="PANTHER" id="PTHR21349">
    <property type="entry name" value="50S RIBOSOMAL PROTEIN L21"/>
    <property type="match status" value="1"/>
</dbReference>
<evidence type="ECO:0000256" key="3">
    <source>
        <dbReference type="ARBA" id="ARBA00022884"/>
    </source>
</evidence>
<evidence type="ECO:0000256" key="5">
    <source>
        <dbReference type="ARBA" id="ARBA00023274"/>
    </source>
</evidence>
<keyword evidence="3" id="KW-0694">RNA-binding</keyword>
<dbReference type="InterPro" id="IPR018258">
    <property type="entry name" value="Ribosomal_bL21_CS"/>
</dbReference>
<accession>A0ABY9CMY2</accession>
<proteinExistence type="inferred from homology"/>
<protein>
    <recommendedName>
        <fullName evidence="6">Large ribosomal subunit protein bL21m</fullName>
    </recommendedName>
</protein>
<dbReference type="InterPro" id="IPR036164">
    <property type="entry name" value="bL21-like_sf"/>
</dbReference>
<evidence type="ECO:0000313" key="9">
    <source>
        <dbReference type="Proteomes" id="UP001227230"/>
    </source>
</evidence>
<dbReference type="EMBL" id="CP126657">
    <property type="protein sequence ID" value="WJZ96390.1"/>
    <property type="molecule type" value="Genomic_DNA"/>
</dbReference>
<dbReference type="PROSITE" id="PS01169">
    <property type="entry name" value="RIBOSOMAL_L21"/>
    <property type="match status" value="1"/>
</dbReference>
<keyword evidence="5" id="KW-0687">Ribonucleoprotein</keyword>
<evidence type="ECO:0000256" key="1">
    <source>
        <dbReference type="ARBA" id="ARBA00008563"/>
    </source>
</evidence>
<evidence type="ECO:0000256" key="2">
    <source>
        <dbReference type="ARBA" id="ARBA00022730"/>
    </source>
</evidence>
<reference evidence="8 9" key="1">
    <citation type="journal article" date="2023" name="Hortic Res">
        <title>The complete reference genome for grapevine (Vitis vinifera L.) genetics and breeding.</title>
        <authorList>
            <person name="Shi X."/>
            <person name="Cao S."/>
            <person name="Wang X."/>
            <person name="Huang S."/>
            <person name="Wang Y."/>
            <person name="Liu Z."/>
            <person name="Liu W."/>
            <person name="Leng X."/>
            <person name="Peng Y."/>
            <person name="Wang N."/>
            <person name="Wang Y."/>
            <person name="Ma Z."/>
            <person name="Xu X."/>
            <person name="Zhang F."/>
            <person name="Xue H."/>
            <person name="Zhong H."/>
            <person name="Wang Y."/>
            <person name="Zhang K."/>
            <person name="Velt A."/>
            <person name="Avia K."/>
            <person name="Holtgrawe D."/>
            <person name="Grimplet J."/>
            <person name="Matus J.T."/>
            <person name="Ware D."/>
            <person name="Wu X."/>
            <person name="Wang H."/>
            <person name="Liu C."/>
            <person name="Fang Y."/>
            <person name="Rustenholz C."/>
            <person name="Cheng Z."/>
            <person name="Xiao H."/>
            <person name="Zhou Y."/>
        </authorList>
    </citation>
    <scope>NUCLEOTIDE SEQUENCE [LARGE SCALE GENOMIC DNA]</scope>
    <source>
        <strain evidence="9">cv. Pinot noir / PN40024</strain>
        <tissue evidence="8">Leaf</tissue>
    </source>
</reference>
<dbReference type="InterPro" id="IPR001787">
    <property type="entry name" value="Ribosomal_bL21"/>
</dbReference>
<keyword evidence="4" id="KW-0689">Ribosomal protein</keyword>
<feature type="region of interest" description="Disordered" evidence="7">
    <location>
        <begin position="22"/>
        <end position="116"/>
    </location>
</feature>
<organism evidence="8 9">
    <name type="scientific">Vitis vinifera</name>
    <name type="common">Grape</name>
    <dbReference type="NCBI Taxonomy" id="29760"/>
    <lineage>
        <taxon>Eukaryota</taxon>
        <taxon>Viridiplantae</taxon>
        <taxon>Streptophyta</taxon>
        <taxon>Embryophyta</taxon>
        <taxon>Tracheophyta</taxon>
        <taxon>Spermatophyta</taxon>
        <taxon>Magnoliopsida</taxon>
        <taxon>eudicotyledons</taxon>
        <taxon>Gunneridae</taxon>
        <taxon>Pentapetalae</taxon>
        <taxon>rosids</taxon>
        <taxon>Vitales</taxon>
        <taxon>Vitaceae</taxon>
        <taxon>Viteae</taxon>
        <taxon>Vitis</taxon>
    </lineage>
</organism>